<dbReference type="Pfam" id="PF09678">
    <property type="entry name" value="Caa3_CtaG"/>
    <property type="match status" value="1"/>
</dbReference>
<keyword evidence="5 7" id="KW-0472">Membrane</keyword>
<sequence>MTDTQTPQRTDPRPPDPAPGPSSTPQRRAQALAAALAAAGALVVLLVLAGGAPRPAPAGLPDPGPFVGWALPALDLAGQVLAVLVVAGLLVPLLTMRTLRDTVGGPSGSRGALLTVATAAGLWALVALVQVVLTYADQAAVPLGGLDGGGLLDALGYSTQAQALLAQAVVALVVAAAATRTRTAGGAAWLLGAALLAVVPPLLTGHAASSGGAGGHGLGEISLLWHVLGASVWAGGVVALWWHLADRPELRVRAARRFSGLAAWAFGVVAVSGVLTGVARLGGLGELTSPYGLGVLTKTVVLGAVGLVAIRLRRLVRATGSGELGAARFAGLTGLEVTLMGLAFGLGAALSRTPTPAGELQTPAELLVGGALPPDPTFGRLLWTWQLSGVGLMVVLLGGVAYAVGVLRLRRRGDRWSPWRTASFAFGLLVVLYATCGGLGVYSEVLFSVHMVAHMALAMLAPIFLVLGAPTTLALRALPGADVPGGTGPRQMLSAALRSRVAGVVTHPVVAGLLFVGSLYVVYLGGLFGVLMDHHLGHAAMEIHFLASGLLFFEIIIGDSPVRRLPHIARLGLLMVTIAFHAFFAVAVMSTEGVIGARYYETLAYARDPLEDQYLAGSATWALGEVPMVLLIVVLLLQWWGDDSREARRRDRGGTAEAELAAYNEMLSRRSAADRATSER</sequence>
<comment type="subcellular location">
    <subcellularLocation>
        <location evidence="1">Cell membrane</location>
        <topology evidence="1">Multi-pass membrane protein</topology>
    </subcellularLocation>
</comment>
<feature type="transmembrane region" description="Helical" evidence="7">
    <location>
        <begin position="447"/>
        <end position="467"/>
    </location>
</feature>
<feature type="transmembrane region" description="Helical" evidence="7">
    <location>
        <begin position="383"/>
        <end position="409"/>
    </location>
</feature>
<evidence type="ECO:0000313" key="9">
    <source>
        <dbReference type="EMBL" id="GAA1908222.1"/>
    </source>
</evidence>
<reference evidence="10" key="1">
    <citation type="journal article" date="2019" name="Int. J. Syst. Evol. Microbiol.">
        <title>The Global Catalogue of Microorganisms (GCM) 10K type strain sequencing project: providing services to taxonomists for standard genome sequencing and annotation.</title>
        <authorList>
            <consortium name="The Broad Institute Genomics Platform"/>
            <consortium name="The Broad Institute Genome Sequencing Center for Infectious Disease"/>
            <person name="Wu L."/>
            <person name="Ma J."/>
        </authorList>
    </citation>
    <scope>NUCLEOTIDE SEQUENCE [LARGE SCALE GENOMIC DNA]</scope>
    <source>
        <strain evidence="10">JCM 14046</strain>
    </source>
</reference>
<evidence type="ECO:0000256" key="2">
    <source>
        <dbReference type="ARBA" id="ARBA00022475"/>
    </source>
</evidence>
<feature type="transmembrane region" description="Helical" evidence="7">
    <location>
        <begin position="535"/>
        <end position="556"/>
    </location>
</feature>
<feature type="transmembrane region" description="Helical" evidence="7">
    <location>
        <begin position="501"/>
        <end position="523"/>
    </location>
</feature>
<feature type="transmembrane region" description="Helical" evidence="7">
    <location>
        <begin position="112"/>
        <end position="135"/>
    </location>
</feature>
<dbReference type="InterPro" id="IPR008457">
    <property type="entry name" value="Cu-R_CopD_dom"/>
</dbReference>
<dbReference type="InterPro" id="IPR019108">
    <property type="entry name" value="Caa3_assmbl_CtaG-rel"/>
</dbReference>
<feature type="transmembrane region" description="Helical" evidence="7">
    <location>
        <begin position="223"/>
        <end position="245"/>
    </location>
</feature>
<gene>
    <name evidence="9" type="ORF">GCM10009737_06510</name>
</gene>
<feature type="transmembrane region" description="Helical" evidence="7">
    <location>
        <begin position="155"/>
        <end position="177"/>
    </location>
</feature>
<feature type="transmembrane region" description="Helical" evidence="7">
    <location>
        <begin position="421"/>
        <end position="441"/>
    </location>
</feature>
<evidence type="ECO:0000259" key="8">
    <source>
        <dbReference type="Pfam" id="PF05425"/>
    </source>
</evidence>
<feature type="transmembrane region" description="Helical" evidence="7">
    <location>
        <begin position="69"/>
        <end position="91"/>
    </location>
</feature>
<evidence type="ECO:0000256" key="6">
    <source>
        <dbReference type="SAM" id="MobiDB-lite"/>
    </source>
</evidence>
<feature type="region of interest" description="Disordered" evidence="6">
    <location>
        <begin position="1"/>
        <end position="29"/>
    </location>
</feature>
<dbReference type="EMBL" id="BAAAMY010000001">
    <property type="protein sequence ID" value="GAA1908222.1"/>
    <property type="molecule type" value="Genomic_DNA"/>
</dbReference>
<evidence type="ECO:0000256" key="3">
    <source>
        <dbReference type="ARBA" id="ARBA00022692"/>
    </source>
</evidence>
<feature type="transmembrane region" description="Helical" evidence="7">
    <location>
        <begin position="619"/>
        <end position="640"/>
    </location>
</feature>
<dbReference type="Proteomes" id="UP001501612">
    <property type="component" value="Unassembled WGS sequence"/>
</dbReference>
<organism evidence="9 10">
    <name type="scientific">Nocardioides lentus</name>
    <dbReference type="NCBI Taxonomy" id="338077"/>
    <lineage>
        <taxon>Bacteria</taxon>
        <taxon>Bacillati</taxon>
        <taxon>Actinomycetota</taxon>
        <taxon>Actinomycetes</taxon>
        <taxon>Propionibacteriales</taxon>
        <taxon>Nocardioidaceae</taxon>
        <taxon>Nocardioides</taxon>
    </lineage>
</organism>
<proteinExistence type="predicted"/>
<dbReference type="Pfam" id="PF05425">
    <property type="entry name" value="CopD"/>
    <property type="match status" value="1"/>
</dbReference>
<evidence type="ECO:0000313" key="10">
    <source>
        <dbReference type="Proteomes" id="UP001501612"/>
    </source>
</evidence>
<feature type="transmembrane region" description="Helical" evidence="7">
    <location>
        <begin position="31"/>
        <end position="49"/>
    </location>
</feature>
<accession>A0ABP5AA29</accession>
<evidence type="ECO:0000256" key="4">
    <source>
        <dbReference type="ARBA" id="ARBA00022989"/>
    </source>
</evidence>
<evidence type="ECO:0000256" key="7">
    <source>
        <dbReference type="SAM" id="Phobius"/>
    </source>
</evidence>
<evidence type="ECO:0000256" key="5">
    <source>
        <dbReference type="ARBA" id="ARBA00023136"/>
    </source>
</evidence>
<evidence type="ECO:0000256" key="1">
    <source>
        <dbReference type="ARBA" id="ARBA00004651"/>
    </source>
</evidence>
<comment type="caution">
    <text evidence="9">The sequence shown here is derived from an EMBL/GenBank/DDBJ whole genome shotgun (WGS) entry which is preliminary data.</text>
</comment>
<keyword evidence="10" id="KW-1185">Reference proteome</keyword>
<name>A0ABP5AA29_9ACTN</name>
<keyword evidence="4 7" id="KW-1133">Transmembrane helix</keyword>
<keyword evidence="2" id="KW-1003">Cell membrane</keyword>
<feature type="transmembrane region" description="Helical" evidence="7">
    <location>
        <begin position="257"/>
        <end position="279"/>
    </location>
</feature>
<dbReference type="RefSeq" id="WP_344003631.1">
    <property type="nucleotide sequence ID" value="NZ_BAAAMY010000001.1"/>
</dbReference>
<keyword evidence="3 7" id="KW-0812">Transmembrane</keyword>
<feature type="transmembrane region" description="Helical" evidence="7">
    <location>
        <begin position="330"/>
        <end position="350"/>
    </location>
</feature>
<protein>
    <submittedName>
        <fullName evidence="9">Cytochrome c oxidase assembly protein</fullName>
    </submittedName>
</protein>
<feature type="transmembrane region" description="Helical" evidence="7">
    <location>
        <begin position="568"/>
        <end position="589"/>
    </location>
</feature>
<feature type="transmembrane region" description="Helical" evidence="7">
    <location>
        <begin position="291"/>
        <end position="310"/>
    </location>
</feature>
<feature type="transmembrane region" description="Helical" evidence="7">
    <location>
        <begin position="184"/>
        <end position="203"/>
    </location>
</feature>
<feature type="domain" description="Copper resistance protein D" evidence="8">
    <location>
        <begin position="253"/>
        <end position="350"/>
    </location>
</feature>